<dbReference type="InterPro" id="IPR009057">
    <property type="entry name" value="Homeodomain-like_sf"/>
</dbReference>
<dbReference type="InterPro" id="IPR001647">
    <property type="entry name" value="HTH_TetR"/>
</dbReference>
<feature type="domain" description="HTH tetR-type" evidence="5">
    <location>
        <begin position="17"/>
        <end position="77"/>
    </location>
</feature>
<keyword evidence="1" id="KW-0805">Transcription regulation</keyword>
<keyword evidence="3" id="KW-0804">Transcription</keyword>
<dbReference type="Gene3D" id="1.10.10.60">
    <property type="entry name" value="Homeodomain-like"/>
    <property type="match status" value="1"/>
</dbReference>
<dbReference type="Gene3D" id="1.10.357.10">
    <property type="entry name" value="Tetracycline Repressor, domain 2"/>
    <property type="match status" value="1"/>
</dbReference>
<dbReference type="PROSITE" id="PS50977">
    <property type="entry name" value="HTH_TETR_2"/>
    <property type="match status" value="1"/>
</dbReference>
<evidence type="ECO:0000256" key="2">
    <source>
        <dbReference type="ARBA" id="ARBA00023125"/>
    </source>
</evidence>
<dbReference type="PANTHER" id="PTHR30055">
    <property type="entry name" value="HTH-TYPE TRANSCRIPTIONAL REGULATOR RUTR"/>
    <property type="match status" value="1"/>
</dbReference>
<dbReference type="Pfam" id="PF00440">
    <property type="entry name" value="TetR_N"/>
    <property type="match status" value="1"/>
</dbReference>
<evidence type="ECO:0000313" key="7">
    <source>
        <dbReference type="Proteomes" id="UP001501183"/>
    </source>
</evidence>
<protein>
    <recommendedName>
        <fullName evidence="5">HTH tetR-type domain-containing protein</fullName>
    </recommendedName>
</protein>
<proteinExistence type="predicted"/>
<evidence type="ECO:0000256" key="4">
    <source>
        <dbReference type="PROSITE-ProRule" id="PRU00335"/>
    </source>
</evidence>
<sequence>MDTGPEAVLSLRERQKLQTRTHLLETSARLIGERGYTESTIEDIARAAGMSRATLYSYFPSKEAIVRALVEELWAGAEELYRAFGELTDWSRPAVREWMSRVVDTWESSGDQLRVGAARLVNYDDFYLEYHQRFVRALTANTELWSGFPADEAERRALLLISGLELFLNTWLVRGWPHDREAAIDTLTDVWRATLNADAPASTGRGTRRSTSR</sequence>
<dbReference type="InterPro" id="IPR050109">
    <property type="entry name" value="HTH-type_TetR-like_transc_reg"/>
</dbReference>
<dbReference type="SUPFAM" id="SSF46689">
    <property type="entry name" value="Homeodomain-like"/>
    <property type="match status" value="1"/>
</dbReference>
<gene>
    <name evidence="6" type="ORF">GCM10023094_48120</name>
</gene>
<name>A0ABP8PMJ5_9NOCA</name>
<keyword evidence="7" id="KW-1185">Reference proteome</keyword>
<evidence type="ECO:0000256" key="1">
    <source>
        <dbReference type="ARBA" id="ARBA00023015"/>
    </source>
</evidence>
<keyword evidence="2 4" id="KW-0238">DNA-binding</keyword>
<dbReference type="EMBL" id="BAABFB010000072">
    <property type="protein sequence ID" value="GAA4488368.1"/>
    <property type="molecule type" value="Genomic_DNA"/>
</dbReference>
<dbReference type="Proteomes" id="UP001501183">
    <property type="component" value="Unassembled WGS sequence"/>
</dbReference>
<dbReference type="RefSeq" id="WP_345351494.1">
    <property type="nucleotide sequence ID" value="NZ_BAABFB010000072.1"/>
</dbReference>
<organism evidence="6 7">
    <name type="scientific">Rhodococcus olei</name>
    <dbReference type="NCBI Taxonomy" id="2161675"/>
    <lineage>
        <taxon>Bacteria</taxon>
        <taxon>Bacillati</taxon>
        <taxon>Actinomycetota</taxon>
        <taxon>Actinomycetes</taxon>
        <taxon>Mycobacteriales</taxon>
        <taxon>Nocardiaceae</taxon>
        <taxon>Rhodococcus</taxon>
    </lineage>
</organism>
<dbReference type="PANTHER" id="PTHR30055:SF234">
    <property type="entry name" value="HTH-TYPE TRANSCRIPTIONAL REGULATOR BETI"/>
    <property type="match status" value="1"/>
</dbReference>
<accession>A0ABP8PMJ5</accession>
<dbReference type="PRINTS" id="PR00455">
    <property type="entry name" value="HTHTETR"/>
</dbReference>
<evidence type="ECO:0000259" key="5">
    <source>
        <dbReference type="PROSITE" id="PS50977"/>
    </source>
</evidence>
<evidence type="ECO:0000256" key="3">
    <source>
        <dbReference type="ARBA" id="ARBA00023163"/>
    </source>
</evidence>
<evidence type="ECO:0000313" key="6">
    <source>
        <dbReference type="EMBL" id="GAA4488368.1"/>
    </source>
</evidence>
<reference evidence="7" key="1">
    <citation type="journal article" date="2019" name="Int. J. Syst. Evol. Microbiol.">
        <title>The Global Catalogue of Microorganisms (GCM) 10K type strain sequencing project: providing services to taxonomists for standard genome sequencing and annotation.</title>
        <authorList>
            <consortium name="The Broad Institute Genomics Platform"/>
            <consortium name="The Broad Institute Genome Sequencing Center for Infectious Disease"/>
            <person name="Wu L."/>
            <person name="Ma J."/>
        </authorList>
    </citation>
    <scope>NUCLEOTIDE SEQUENCE [LARGE SCALE GENOMIC DNA]</scope>
    <source>
        <strain evidence="7">JCM 32206</strain>
    </source>
</reference>
<comment type="caution">
    <text evidence="6">The sequence shown here is derived from an EMBL/GenBank/DDBJ whole genome shotgun (WGS) entry which is preliminary data.</text>
</comment>
<feature type="DNA-binding region" description="H-T-H motif" evidence="4">
    <location>
        <begin position="40"/>
        <end position="59"/>
    </location>
</feature>